<name>A0AAN8XVU6_HALRR</name>
<keyword evidence="4" id="KW-1185">Reference proteome</keyword>
<accession>A0AAN8XVU6</accession>
<proteinExistence type="predicted"/>
<dbReference type="PANTHER" id="PTHR46599:SF3">
    <property type="entry name" value="PIGGYBAC TRANSPOSABLE ELEMENT-DERIVED PROTEIN 4"/>
    <property type="match status" value="1"/>
</dbReference>
<dbReference type="Proteomes" id="UP001381693">
    <property type="component" value="Unassembled WGS sequence"/>
</dbReference>
<gene>
    <name evidence="3" type="ORF">SK128_021861</name>
</gene>
<comment type="caution">
    <text evidence="3">The sequence shown here is derived from an EMBL/GenBank/DDBJ whole genome shotgun (WGS) entry which is preliminary data.</text>
</comment>
<evidence type="ECO:0000256" key="1">
    <source>
        <dbReference type="SAM" id="MobiDB-lite"/>
    </source>
</evidence>
<organism evidence="3 4">
    <name type="scientific">Halocaridina rubra</name>
    <name type="common">Hawaiian red shrimp</name>
    <dbReference type="NCBI Taxonomy" id="373956"/>
    <lineage>
        <taxon>Eukaryota</taxon>
        <taxon>Metazoa</taxon>
        <taxon>Ecdysozoa</taxon>
        <taxon>Arthropoda</taxon>
        <taxon>Crustacea</taxon>
        <taxon>Multicrustacea</taxon>
        <taxon>Malacostraca</taxon>
        <taxon>Eumalacostraca</taxon>
        <taxon>Eucarida</taxon>
        <taxon>Decapoda</taxon>
        <taxon>Pleocyemata</taxon>
        <taxon>Caridea</taxon>
        <taxon>Atyoidea</taxon>
        <taxon>Atyidae</taxon>
        <taxon>Halocaridina</taxon>
    </lineage>
</organism>
<dbReference type="InterPro" id="IPR029526">
    <property type="entry name" value="PGBD"/>
</dbReference>
<dbReference type="Pfam" id="PF13843">
    <property type="entry name" value="DDE_Tnp_1_7"/>
    <property type="match status" value="1"/>
</dbReference>
<dbReference type="AlphaFoldDB" id="A0AAN8XVU6"/>
<evidence type="ECO:0000313" key="3">
    <source>
        <dbReference type="EMBL" id="KAK7085294.1"/>
    </source>
</evidence>
<feature type="region of interest" description="Disordered" evidence="1">
    <location>
        <begin position="17"/>
        <end position="58"/>
    </location>
</feature>
<evidence type="ECO:0000313" key="4">
    <source>
        <dbReference type="Proteomes" id="UP001381693"/>
    </source>
</evidence>
<protein>
    <recommendedName>
        <fullName evidence="2">PiggyBac transposable element-derived protein domain-containing protein</fullName>
    </recommendedName>
</protein>
<feature type="domain" description="PiggyBac transposable element-derived protein" evidence="2">
    <location>
        <begin position="91"/>
        <end position="148"/>
    </location>
</feature>
<evidence type="ECO:0000259" key="2">
    <source>
        <dbReference type="Pfam" id="PF13843"/>
    </source>
</evidence>
<feature type="non-terminal residue" evidence="3">
    <location>
        <position position="1"/>
    </location>
</feature>
<dbReference type="EMBL" id="JAXCGZ010001297">
    <property type="protein sequence ID" value="KAK7085294.1"/>
    <property type="molecule type" value="Genomic_DNA"/>
</dbReference>
<sequence>TANMDLGTLHWTSVSSADKDSINENGSDDSEDSDDAKNYSTETKVDDESEDVAASSVGNWTNVSSTQRSFPFTSREELCIQPPSITTNIYPLDIYSLFIAYEILEEIVKETNRYADREISKTRLRGWYPADRTEIKKLLGLILYMGIVS</sequence>
<reference evidence="3 4" key="1">
    <citation type="submission" date="2023-11" db="EMBL/GenBank/DDBJ databases">
        <title>Halocaridina rubra genome assembly.</title>
        <authorList>
            <person name="Smith C."/>
        </authorList>
    </citation>
    <scope>NUCLEOTIDE SEQUENCE [LARGE SCALE GENOMIC DNA]</scope>
    <source>
        <strain evidence="3">EP-1</strain>
        <tissue evidence="3">Whole</tissue>
    </source>
</reference>
<dbReference type="PANTHER" id="PTHR46599">
    <property type="entry name" value="PIGGYBAC TRANSPOSABLE ELEMENT-DERIVED PROTEIN 4"/>
    <property type="match status" value="1"/>
</dbReference>